<proteinExistence type="predicted"/>
<gene>
    <name evidence="2" type="ORF">S06H3_29857</name>
</gene>
<dbReference type="Gene3D" id="3.40.720.10">
    <property type="entry name" value="Alkaline Phosphatase, subunit A"/>
    <property type="match status" value="1"/>
</dbReference>
<organism evidence="2">
    <name type="scientific">marine sediment metagenome</name>
    <dbReference type="NCBI Taxonomy" id="412755"/>
    <lineage>
        <taxon>unclassified sequences</taxon>
        <taxon>metagenomes</taxon>
        <taxon>ecological metagenomes</taxon>
    </lineage>
</organism>
<dbReference type="AlphaFoldDB" id="X1N292"/>
<feature type="non-terminal residue" evidence="2">
    <location>
        <position position="1"/>
    </location>
</feature>
<accession>X1N292</accession>
<dbReference type="Pfam" id="PF16347">
    <property type="entry name" value="SGSH_C"/>
    <property type="match status" value="1"/>
</dbReference>
<dbReference type="InterPro" id="IPR017850">
    <property type="entry name" value="Alkaline_phosphatase_core_sf"/>
</dbReference>
<dbReference type="SUPFAM" id="SSF53649">
    <property type="entry name" value="Alkaline phosphatase-like"/>
    <property type="match status" value="1"/>
</dbReference>
<feature type="domain" description="N-sulphoglucosamine sulphohydrolase C-terminal" evidence="1">
    <location>
        <begin position="29"/>
        <end position="87"/>
    </location>
</feature>
<sequence length="112" mass="12834">LLGVGLHLTHGEKNNPDKEWNYPVVSVLEKPVGLVYSVRTEKWAYLKYADKGEELYDLENDPDEIKNLLHKETTGKYKSLTARLQKHIPVNPLPAIPKSKIAIERDKKSDKK</sequence>
<name>X1N292_9ZZZZ</name>
<protein>
    <recommendedName>
        <fullName evidence="1">N-sulphoglucosamine sulphohydrolase C-terminal domain-containing protein</fullName>
    </recommendedName>
</protein>
<reference evidence="2" key="1">
    <citation type="journal article" date="2014" name="Front. Microbiol.">
        <title>High frequency of phylogenetically diverse reductive dehalogenase-homologous genes in deep subseafloor sedimentary metagenomes.</title>
        <authorList>
            <person name="Kawai M."/>
            <person name="Futagami T."/>
            <person name="Toyoda A."/>
            <person name="Takaki Y."/>
            <person name="Nishi S."/>
            <person name="Hori S."/>
            <person name="Arai W."/>
            <person name="Tsubouchi T."/>
            <person name="Morono Y."/>
            <person name="Uchiyama I."/>
            <person name="Ito T."/>
            <person name="Fujiyama A."/>
            <person name="Inagaki F."/>
            <person name="Takami H."/>
        </authorList>
    </citation>
    <scope>NUCLEOTIDE SEQUENCE</scope>
    <source>
        <strain evidence="2">Expedition CK06-06</strain>
    </source>
</reference>
<evidence type="ECO:0000259" key="1">
    <source>
        <dbReference type="Pfam" id="PF16347"/>
    </source>
</evidence>
<dbReference type="EMBL" id="BARV01017527">
    <property type="protein sequence ID" value="GAI24391.1"/>
    <property type="molecule type" value="Genomic_DNA"/>
</dbReference>
<comment type="caution">
    <text evidence="2">The sequence shown here is derived from an EMBL/GenBank/DDBJ whole genome shotgun (WGS) entry which is preliminary data.</text>
</comment>
<dbReference type="InterPro" id="IPR032506">
    <property type="entry name" value="SGSH_C"/>
</dbReference>
<evidence type="ECO:0000313" key="2">
    <source>
        <dbReference type="EMBL" id="GAI24391.1"/>
    </source>
</evidence>